<evidence type="ECO:0000259" key="2">
    <source>
        <dbReference type="Pfam" id="PF13546"/>
    </source>
</evidence>
<dbReference type="RefSeq" id="WP_181932515.1">
    <property type="nucleotide sequence ID" value="NZ_CP054698.1"/>
</dbReference>
<feature type="transmembrane region" description="Helical" evidence="1">
    <location>
        <begin position="396"/>
        <end position="413"/>
    </location>
</feature>
<dbReference type="NCBIfam" id="NF033540">
    <property type="entry name" value="transpos_IS701"/>
    <property type="match status" value="1"/>
</dbReference>
<keyword evidence="1" id="KW-1133">Transmembrane helix</keyword>
<protein>
    <submittedName>
        <fullName evidence="3">IS701 family transposase</fullName>
    </submittedName>
</protein>
<dbReference type="PANTHER" id="PTHR33627:SF1">
    <property type="entry name" value="TRANSPOSASE"/>
    <property type="match status" value="1"/>
</dbReference>
<gene>
    <name evidence="3" type="ORF">HUN01_18750</name>
</gene>
<feature type="transmembrane region" description="Helical" evidence="1">
    <location>
        <begin position="338"/>
        <end position="359"/>
    </location>
</feature>
<feature type="domain" description="Transposase IS701-like DDE" evidence="2">
    <location>
        <begin position="44"/>
        <end position="236"/>
    </location>
</feature>
<dbReference type="InterPro" id="IPR038721">
    <property type="entry name" value="IS701-like_DDE_dom"/>
</dbReference>
<proteinExistence type="predicted"/>
<name>A0A7D7LBU6_9NOSO</name>
<dbReference type="SUPFAM" id="SSF53098">
    <property type="entry name" value="Ribonuclease H-like"/>
    <property type="match status" value="1"/>
</dbReference>
<evidence type="ECO:0000313" key="4">
    <source>
        <dbReference type="Proteomes" id="UP000514713"/>
    </source>
</evidence>
<dbReference type="InterPro" id="IPR012337">
    <property type="entry name" value="RNaseH-like_sf"/>
</dbReference>
<accession>A0A7D7LBU6</accession>
<dbReference type="Pfam" id="PF13546">
    <property type="entry name" value="DDE_5"/>
    <property type="match status" value="1"/>
</dbReference>
<dbReference type="Proteomes" id="UP000514713">
    <property type="component" value="Chromosome"/>
</dbReference>
<dbReference type="PANTHER" id="PTHR33627">
    <property type="entry name" value="TRANSPOSASE"/>
    <property type="match status" value="1"/>
</dbReference>
<evidence type="ECO:0000256" key="1">
    <source>
        <dbReference type="SAM" id="Phobius"/>
    </source>
</evidence>
<keyword evidence="1" id="KW-0812">Transmembrane</keyword>
<dbReference type="InterPro" id="IPR039365">
    <property type="entry name" value="IS701-like"/>
</dbReference>
<keyword evidence="4" id="KW-1185">Reference proteome</keyword>
<organism evidence="3 4">
    <name type="scientific">Nostoc edaphicum CCNP1411</name>
    <dbReference type="NCBI Taxonomy" id="1472755"/>
    <lineage>
        <taxon>Bacteria</taxon>
        <taxon>Bacillati</taxon>
        <taxon>Cyanobacteriota</taxon>
        <taxon>Cyanophyceae</taxon>
        <taxon>Nostocales</taxon>
        <taxon>Nostocaceae</taxon>
        <taxon>Nostoc</taxon>
    </lineage>
</organism>
<dbReference type="EMBL" id="CP054698">
    <property type="protein sequence ID" value="QMS89516.1"/>
    <property type="molecule type" value="Genomic_DNA"/>
</dbReference>
<keyword evidence="1" id="KW-0472">Membrane</keyword>
<sequence>MDVELQILKHLARDAHPTVATIDEYCAEYKDLFKEVRNYECFKYLHLGIMSQIQRKSLPEIAKVVSINSAQSLHHFLANSDWSVNKLKQRRLNKLKKELDGQAITVVIDETGDRKKGKKTDYVARQYLGSVGKVDNGIVSVNAYGVCSNITFPLIVKVFKPKGTLKESDKYKTKIELASEIITELIELGFNIELILADSLYGESSQFIRKIAEYKLDYVVAIRSNHGVWLPAGQRVRANKWCKFERTFSNQKSEIRYIRKIIYGKKRAITYWEITTDPETMPENSTSFVMTNLQGNLKKTLGDLYGLRTWVEYGFRQCKQELGWTDYRFTNFQHIERWWEIIFCVYTMISLNSPVFLGFNQSRQLETEAQENSDVDFSNHPQWNHESGWKNTLNNLRLIIQPLLLFWLIYPWLSIFPNSQLLLGFNHLIAAMNQFKPFYASG</sequence>
<dbReference type="KEGG" id="ned:HUN01_18750"/>
<reference evidence="4" key="1">
    <citation type="submission" date="2020-06" db="EMBL/GenBank/DDBJ databases">
        <title>Nostoc edaphicum CCNP1411 genome.</title>
        <authorList>
            <person name="Fidor A."/>
            <person name="Grabski M."/>
            <person name="Gawor J."/>
            <person name="Gromadka R."/>
            <person name="Wegrzyn G."/>
            <person name="Mazur-Marzec H."/>
        </authorList>
    </citation>
    <scope>NUCLEOTIDE SEQUENCE [LARGE SCALE GENOMIC DNA]</scope>
    <source>
        <strain evidence="4">CCNP1411</strain>
    </source>
</reference>
<dbReference type="AlphaFoldDB" id="A0A7D7LBU6"/>
<evidence type="ECO:0000313" key="3">
    <source>
        <dbReference type="EMBL" id="QMS89516.1"/>
    </source>
</evidence>